<feature type="transmembrane region" description="Helical" evidence="1">
    <location>
        <begin position="165"/>
        <end position="188"/>
    </location>
</feature>
<dbReference type="InterPro" id="IPR036938">
    <property type="entry name" value="PAP2/HPO_sf"/>
</dbReference>
<gene>
    <name evidence="3" type="ORF">A3C04_02180</name>
</gene>
<proteinExistence type="predicted"/>
<reference evidence="3 4" key="1">
    <citation type="journal article" date="2016" name="Nat. Commun.">
        <title>Thousands of microbial genomes shed light on interconnected biogeochemical processes in an aquifer system.</title>
        <authorList>
            <person name="Anantharaman K."/>
            <person name="Brown C.T."/>
            <person name="Hug L.A."/>
            <person name="Sharon I."/>
            <person name="Castelle C.J."/>
            <person name="Probst A.J."/>
            <person name="Thomas B.C."/>
            <person name="Singh A."/>
            <person name="Wilkins M.J."/>
            <person name="Karaoz U."/>
            <person name="Brodie E.L."/>
            <person name="Williams K.H."/>
            <person name="Hubbard S.S."/>
            <person name="Banfield J.F."/>
        </authorList>
    </citation>
    <scope>NUCLEOTIDE SEQUENCE [LARGE SCALE GENOMIC DNA]</scope>
</reference>
<feature type="transmembrane region" description="Helical" evidence="1">
    <location>
        <begin position="21"/>
        <end position="46"/>
    </location>
</feature>
<evidence type="ECO:0000313" key="4">
    <source>
        <dbReference type="Proteomes" id="UP000178092"/>
    </source>
</evidence>
<organism evidence="3 4">
    <name type="scientific">Candidatus Wildermuthbacteria bacterium RIFCSPHIGHO2_02_FULL_45_25</name>
    <dbReference type="NCBI Taxonomy" id="1802450"/>
    <lineage>
        <taxon>Bacteria</taxon>
        <taxon>Candidatus Wildermuthiibacteriota</taxon>
    </lineage>
</organism>
<feature type="transmembrane region" description="Helical" evidence="1">
    <location>
        <begin position="126"/>
        <end position="153"/>
    </location>
</feature>
<dbReference type="SMART" id="SM00014">
    <property type="entry name" value="acidPPc"/>
    <property type="match status" value="1"/>
</dbReference>
<protein>
    <recommendedName>
        <fullName evidence="2">Phosphatidic acid phosphatase type 2/haloperoxidase domain-containing protein</fullName>
    </recommendedName>
</protein>
<dbReference type="PANTHER" id="PTHR14969:SF13">
    <property type="entry name" value="AT30094P"/>
    <property type="match status" value="1"/>
</dbReference>
<sequence>MRHTDYVITMKMGEWIERSSYGLAFIRFIAQWGWYLVLVGAGVVIYLMNQGMWLETAIYLGASTFLARFICTELIRLFWKRKRPYAVLQHTPPFSQLAVVPAILYQLPVFSYLQKTAQYSFPSGHAALYGAISFVIWWRFGIIGWIFLGATLFMGMARVAAGLHWFSDVCVGLLIGILSAVLVIYSLGIDF</sequence>
<evidence type="ECO:0000259" key="2">
    <source>
        <dbReference type="SMART" id="SM00014"/>
    </source>
</evidence>
<keyword evidence="1" id="KW-1133">Transmembrane helix</keyword>
<name>A0A1G2R0U2_9BACT</name>
<feature type="domain" description="Phosphatidic acid phosphatase type 2/haloperoxidase" evidence="2">
    <location>
        <begin position="57"/>
        <end position="184"/>
    </location>
</feature>
<dbReference type="AlphaFoldDB" id="A0A1G2R0U2"/>
<dbReference type="Gene3D" id="1.20.144.10">
    <property type="entry name" value="Phosphatidic acid phosphatase type 2/haloperoxidase"/>
    <property type="match status" value="1"/>
</dbReference>
<dbReference type="Proteomes" id="UP000178092">
    <property type="component" value="Unassembled WGS sequence"/>
</dbReference>
<comment type="caution">
    <text evidence="3">The sequence shown here is derived from an EMBL/GenBank/DDBJ whole genome shotgun (WGS) entry which is preliminary data.</text>
</comment>
<dbReference type="Pfam" id="PF01569">
    <property type="entry name" value="PAP2"/>
    <property type="match status" value="1"/>
</dbReference>
<keyword evidence="1" id="KW-0812">Transmembrane</keyword>
<dbReference type="EMBL" id="MHTV01000042">
    <property type="protein sequence ID" value="OHA65701.1"/>
    <property type="molecule type" value="Genomic_DNA"/>
</dbReference>
<keyword evidence="1" id="KW-0472">Membrane</keyword>
<dbReference type="SUPFAM" id="SSF48317">
    <property type="entry name" value="Acid phosphatase/Vanadium-dependent haloperoxidase"/>
    <property type="match status" value="1"/>
</dbReference>
<evidence type="ECO:0000256" key="1">
    <source>
        <dbReference type="SAM" id="Phobius"/>
    </source>
</evidence>
<feature type="transmembrane region" description="Helical" evidence="1">
    <location>
        <begin position="91"/>
        <end position="114"/>
    </location>
</feature>
<accession>A0A1G2R0U2</accession>
<dbReference type="InterPro" id="IPR000326">
    <property type="entry name" value="PAP2/HPO"/>
</dbReference>
<dbReference type="PANTHER" id="PTHR14969">
    <property type="entry name" value="SPHINGOSINE-1-PHOSPHATE PHOSPHOHYDROLASE"/>
    <property type="match status" value="1"/>
</dbReference>
<feature type="transmembrane region" description="Helical" evidence="1">
    <location>
        <begin position="58"/>
        <end position="79"/>
    </location>
</feature>
<evidence type="ECO:0000313" key="3">
    <source>
        <dbReference type="EMBL" id="OHA65701.1"/>
    </source>
</evidence>